<name>A0A6C0KJA8_9ZZZZ</name>
<dbReference type="EMBL" id="MN740900">
    <property type="protein sequence ID" value="QHU17256.1"/>
    <property type="molecule type" value="Genomic_DNA"/>
</dbReference>
<proteinExistence type="predicted"/>
<evidence type="ECO:0000313" key="1">
    <source>
        <dbReference type="EMBL" id="QHU17256.1"/>
    </source>
</evidence>
<organism evidence="1">
    <name type="scientific">viral metagenome</name>
    <dbReference type="NCBI Taxonomy" id="1070528"/>
    <lineage>
        <taxon>unclassified sequences</taxon>
        <taxon>metagenomes</taxon>
        <taxon>organismal metagenomes</taxon>
    </lineage>
</organism>
<sequence length="85" mass="9811">MILFSLMVVIMSHYGWDYIKQNYSTPITKNVIEIHTNKYKAIVEEILENQTQNLNDDPLFLTDGDKTLLENDLAEYMNSITPVSA</sequence>
<reference evidence="1" key="1">
    <citation type="journal article" date="2020" name="Nature">
        <title>Giant virus diversity and host interactions through global metagenomics.</title>
        <authorList>
            <person name="Schulz F."/>
            <person name="Roux S."/>
            <person name="Paez-Espino D."/>
            <person name="Jungbluth S."/>
            <person name="Walsh D.A."/>
            <person name="Denef V.J."/>
            <person name="McMahon K.D."/>
            <person name="Konstantinidis K.T."/>
            <person name="Eloe-Fadrosh E.A."/>
            <person name="Kyrpides N.C."/>
            <person name="Woyke T."/>
        </authorList>
    </citation>
    <scope>NUCLEOTIDE SEQUENCE</scope>
    <source>
        <strain evidence="1">GVMAG-S-3300012000-57</strain>
    </source>
</reference>
<dbReference type="AlphaFoldDB" id="A0A6C0KJA8"/>
<protein>
    <submittedName>
        <fullName evidence="1">Uncharacterized protein</fullName>
    </submittedName>
</protein>
<accession>A0A6C0KJA8</accession>